<evidence type="ECO:0000313" key="8">
    <source>
        <dbReference type="Proteomes" id="UP000469292"/>
    </source>
</evidence>
<dbReference type="PROSITE" id="PS00356">
    <property type="entry name" value="HTH_LACI_1"/>
    <property type="match status" value="1"/>
</dbReference>
<dbReference type="CDD" id="cd06288">
    <property type="entry name" value="PBP1_sucrose_transcription_regulator"/>
    <property type="match status" value="1"/>
</dbReference>
<sequence>MTTMKEIAAAVGVSTATVSLVLNGRDKGRVKAALAEHVRRTAEELGYWPNAIARSLRTNRSRMLGFISVEVATTPYAGGMIQGAQDAARRHGYMLLTVSADDAATMRDEIDALKRYGVDGFFYSTMSNRRVDIPESLDDYPLVIVDASQRTAEEGGNDSSRRFPSIEPDEFRIGYDATSRLLDAGCRRIAYIGFAADDDSIGAANDNGATTAAGDAVDGAVGAARDGGAAGMANGDAVANAGSLAADPTVAQAGRLAGYLAALADRGVTPDPAWQCNVGTNGAALAAVARLFEEVKPDGFFCFNDSRALYVYEQAARHGLEIGRDISVVGVDNHRVLAETLSPQLTTIELPHYEMGYWAALQLISMVEGRELSVADAPAMTAPLPPLEWPVADDDGNDSSASTAPGSLDVKIHCTLIDKESVAPAAGQ</sequence>
<dbReference type="Pfam" id="PF00356">
    <property type="entry name" value="LacI"/>
    <property type="match status" value="1"/>
</dbReference>
<evidence type="ECO:0000256" key="1">
    <source>
        <dbReference type="ARBA" id="ARBA00022491"/>
    </source>
</evidence>
<organism evidence="7 8">
    <name type="scientific">Bifidobacterium choloepi</name>
    <dbReference type="NCBI Taxonomy" id="2614131"/>
    <lineage>
        <taxon>Bacteria</taxon>
        <taxon>Bacillati</taxon>
        <taxon>Actinomycetota</taxon>
        <taxon>Actinomycetes</taxon>
        <taxon>Bifidobacteriales</taxon>
        <taxon>Bifidobacteriaceae</taxon>
        <taxon>Bifidobacterium</taxon>
    </lineage>
</organism>
<dbReference type="SMART" id="SM00354">
    <property type="entry name" value="HTH_LACI"/>
    <property type="match status" value="1"/>
</dbReference>
<dbReference type="Gene3D" id="1.10.260.40">
    <property type="entry name" value="lambda repressor-like DNA-binding domains"/>
    <property type="match status" value="1"/>
</dbReference>
<keyword evidence="1" id="KW-0678">Repressor</keyword>
<protein>
    <submittedName>
        <fullName evidence="7">LacI family DNA-binding transcriptional regulator</fullName>
    </submittedName>
</protein>
<dbReference type="InterPro" id="IPR046335">
    <property type="entry name" value="LacI/GalR-like_sensor"/>
</dbReference>
<dbReference type="RefSeq" id="WP_163227619.1">
    <property type="nucleotide sequence ID" value="NZ_VYSG01000002.1"/>
</dbReference>
<dbReference type="Proteomes" id="UP000469292">
    <property type="component" value="Unassembled WGS sequence"/>
</dbReference>
<evidence type="ECO:0000259" key="6">
    <source>
        <dbReference type="PROSITE" id="PS50932"/>
    </source>
</evidence>
<dbReference type="GO" id="GO:0000976">
    <property type="term" value="F:transcription cis-regulatory region binding"/>
    <property type="evidence" value="ECO:0007669"/>
    <property type="project" value="TreeGrafter"/>
</dbReference>
<gene>
    <name evidence="7" type="ORF">F6S87_05275</name>
</gene>
<dbReference type="InterPro" id="IPR001761">
    <property type="entry name" value="Peripla_BP/Lac1_sug-bd_dom"/>
</dbReference>
<evidence type="ECO:0000256" key="3">
    <source>
        <dbReference type="ARBA" id="ARBA00023125"/>
    </source>
</evidence>
<evidence type="ECO:0000256" key="2">
    <source>
        <dbReference type="ARBA" id="ARBA00023015"/>
    </source>
</evidence>
<dbReference type="SUPFAM" id="SSF53822">
    <property type="entry name" value="Periplasmic binding protein-like I"/>
    <property type="match status" value="2"/>
</dbReference>
<dbReference type="SUPFAM" id="SSF47413">
    <property type="entry name" value="lambda repressor-like DNA-binding domains"/>
    <property type="match status" value="1"/>
</dbReference>
<keyword evidence="4" id="KW-0804">Transcription</keyword>
<evidence type="ECO:0000256" key="4">
    <source>
        <dbReference type="ARBA" id="ARBA00023163"/>
    </source>
</evidence>
<dbReference type="Gene3D" id="3.40.50.2300">
    <property type="match status" value="3"/>
</dbReference>
<dbReference type="Pfam" id="PF00532">
    <property type="entry name" value="Peripla_BP_1"/>
    <property type="match status" value="1"/>
</dbReference>
<proteinExistence type="predicted"/>
<feature type="domain" description="HTH lacI-type" evidence="6">
    <location>
        <begin position="2"/>
        <end position="58"/>
    </location>
</feature>
<dbReference type="AlphaFoldDB" id="A0A6I5N849"/>
<feature type="region of interest" description="Disordered" evidence="5">
    <location>
        <begin position="385"/>
        <end position="405"/>
    </location>
</feature>
<comment type="caution">
    <text evidence="7">The sequence shown here is derived from an EMBL/GenBank/DDBJ whole genome shotgun (WGS) entry which is preliminary data.</text>
</comment>
<keyword evidence="8" id="KW-1185">Reference proteome</keyword>
<dbReference type="InterPro" id="IPR000843">
    <property type="entry name" value="HTH_LacI"/>
</dbReference>
<dbReference type="PANTHER" id="PTHR30146">
    <property type="entry name" value="LACI-RELATED TRANSCRIPTIONAL REPRESSOR"/>
    <property type="match status" value="1"/>
</dbReference>
<dbReference type="CDD" id="cd01392">
    <property type="entry name" value="HTH_LacI"/>
    <property type="match status" value="1"/>
</dbReference>
<reference evidence="7 8" key="1">
    <citation type="submission" date="2019-09" db="EMBL/GenBank/DDBJ databases">
        <title>Phylogenetic characterization of a novel taxon of the genus Bifidobacterium: Bifidobacterium choloepi sp. nov.</title>
        <authorList>
            <person name="Modesto M."/>
            <person name="Satti M."/>
        </authorList>
    </citation>
    <scope>NUCLEOTIDE SEQUENCE [LARGE SCALE GENOMIC DNA]</scope>
    <source>
        <strain evidence="7 8">BRDM6</strain>
    </source>
</reference>
<dbReference type="PANTHER" id="PTHR30146:SF148">
    <property type="entry name" value="HTH-TYPE TRANSCRIPTIONAL REPRESSOR PURR-RELATED"/>
    <property type="match status" value="1"/>
</dbReference>
<dbReference type="PROSITE" id="PS50932">
    <property type="entry name" value="HTH_LACI_2"/>
    <property type="match status" value="1"/>
</dbReference>
<keyword evidence="2" id="KW-0805">Transcription regulation</keyword>
<name>A0A6I5N849_9BIFI</name>
<evidence type="ECO:0000313" key="7">
    <source>
        <dbReference type="EMBL" id="NEG70011.1"/>
    </source>
</evidence>
<dbReference type="InterPro" id="IPR028082">
    <property type="entry name" value="Peripla_BP_I"/>
</dbReference>
<dbReference type="EMBL" id="VYSG01000002">
    <property type="protein sequence ID" value="NEG70011.1"/>
    <property type="molecule type" value="Genomic_DNA"/>
</dbReference>
<dbReference type="GO" id="GO:0003700">
    <property type="term" value="F:DNA-binding transcription factor activity"/>
    <property type="evidence" value="ECO:0007669"/>
    <property type="project" value="TreeGrafter"/>
</dbReference>
<keyword evidence="3 7" id="KW-0238">DNA-binding</keyword>
<accession>A0A6I5N849</accession>
<dbReference type="Pfam" id="PF13377">
    <property type="entry name" value="Peripla_BP_3"/>
    <property type="match status" value="1"/>
</dbReference>
<dbReference type="InterPro" id="IPR010982">
    <property type="entry name" value="Lambda_DNA-bd_dom_sf"/>
</dbReference>
<evidence type="ECO:0000256" key="5">
    <source>
        <dbReference type="SAM" id="MobiDB-lite"/>
    </source>
</evidence>